<feature type="transmembrane region" description="Helical" evidence="1">
    <location>
        <begin position="12"/>
        <end position="30"/>
    </location>
</feature>
<dbReference type="KEGG" id="tvl:FAZ95_38770"/>
<dbReference type="EMBL" id="CP040079">
    <property type="protein sequence ID" value="QCP55085.1"/>
    <property type="molecule type" value="Genomic_DNA"/>
</dbReference>
<gene>
    <name evidence="2" type="ORF">FAZ95_38770</name>
</gene>
<dbReference type="OrthoDB" id="9115081at2"/>
<accession>A0A4P8J3I4</accession>
<dbReference type="RefSeq" id="WP_137337842.1">
    <property type="nucleotide sequence ID" value="NZ_CP040079.1"/>
</dbReference>
<keyword evidence="1" id="KW-0472">Membrane</keyword>
<sequence length="70" mass="7693">MKKLIKRAITAYAVGIGMVVFAAAISLSHGAGLKPLLILLPLFLFVFGGITYQLIKELRALNREKPRDPE</sequence>
<evidence type="ECO:0000313" key="2">
    <source>
        <dbReference type="EMBL" id="QCP55085.1"/>
    </source>
</evidence>
<evidence type="ECO:0000256" key="1">
    <source>
        <dbReference type="SAM" id="Phobius"/>
    </source>
</evidence>
<feature type="transmembrane region" description="Helical" evidence="1">
    <location>
        <begin position="36"/>
        <end position="55"/>
    </location>
</feature>
<keyword evidence="1" id="KW-0812">Transmembrane</keyword>
<keyword evidence="3" id="KW-1185">Reference proteome</keyword>
<name>A0A4P8J3I4_9BURK</name>
<organism evidence="2 3">
    <name type="scientific">Trinickia violacea</name>
    <dbReference type="NCBI Taxonomy" id="2571746"/>
    <lineage>
        <taxon>Bacteria</taxon>
        <taxon>Pseudomonadati</taxon>
        <taxon>Pseudomonadota</taxon>
        <taxon>Betaproteobacteria</taxon>
        <taxon>Burkholderiales</taxon>
        <taxon>Burkholderiaceae</taxon>
        <taxon>Trinickia</taxon>
    </lineage>
</organism>
<dbReference type="AlphaFoldDB" id="A0A4P8J3I4"/>
<dbReference type="Proteomes" id="UP000298656">
    <property type="component" value="Chromosome 3"/>
</dbReference>
<reference evidence="2 3" key="1">
    <citation type="submission" date="2019-05" db="EMBL/GenBank/DDBJ databases">
        <title>Burkholderia sp. DHOD12, isolated from subtropical forest soil.</title>
        <authorList>
            <person name="Gao Z.-H."/>
            <person name="Qiu L.-H."/>
        </authorList>
    </citation>
    <scope>NUCLEOTIDE SEQUENCE [LARGE SCALE GENOMIC DNA]</scope>
    <source>
        <strain evidence="2 3">DHOD12</strain>
    </source>
</reference>
<evidence type="ECO:0000313" key="3">
    <source>
        <dbReference type="Proteomes" id="UP000298656"/>
    </source>
</evidence>
<protein>
    <submittedName>
        <fullName evidence="2">Uncharacterized protein</fullName>
    </submittedName>
</protein>
<proteinExistence type="predicted"/>
<keyword evidence="1" id="KW-1133">Transmembrane helix</keyword>